<keyword evidence="3" id="KW-1185">Reference proteome</keyword>
<name>A0A8X8BZF1_POPTO</name>
<accession>A0A8X8BZF1</accession>
<gene>
    <name evidence="2" type="ORF">POTOM_053393</name>
</gene>
<feature type="compositionally biased region" description="Polar residues" evidence="1">
    <location>
        <begin position="90"/>
        <end position="99"/>
    </location>
</feature>
<reference evidence="2" key="1">
    <citation type="journal article" date="2020" name="bioRxiv">
        <title>Hybrid origin of Populus tomentosa Carr. identified through genome sequencing and phylogenomic analysis.</title>
        <authorList>
            <person name="An X."/>
            <person name="Gao K."/>
            <person name="Chen Z."/>
            <person name="Li J."/>
            <person name="Yang X."/>
            <person name="Yang X."/>
            <person name="Zhou J."/>
            <person name="Guo T."/>
            <person name="Zhao T."/>
            <person name="Huang S."/>
            <person name="Miao D."/>
            <person name="Khan W.U."/>
            <person name="Rao P."/>
            <person name="Ye M."/>
            <person name="Lei B."/>
            <person name="Liao W."/>
            <person name="Wang J."/>
            <person name="Ji L."/>
            <person name="Li Y."/>
            <person name="Guo B."/>
            <person name="Mustafa N.S."/>
            <person name="Li S."/>
            <person name="Yun Q."/>
            <person name="Keller S.R."/>
            <person name="Mao J."/>
            <person name="Zhang R."/>
            <person name="Strauss S.H."/>
        </authorList>
    </citation>
    <scope>NUCLEOTIDE SEQUENCE</scope>
    <source>
        <strain evidence="2">GM15</strain>
        <tissue evidence="2">Leaf</tissue>
    </source>
</reference>
<evidence type="ECO:0000256" key="1">
    <source>
        <dbReference type="SAM" id="MobiDB-lite"/>
    </source>
</evidence>
<evidence type="ECO:0000313" key="3">
    <source>
        <dbReference type="Proteomes" id="UP000886885"/>
    </source>
</evidence>
<organism evidence="2 3">
    <name type="scientific">Populus tomentosa</name>
    <name type="common">Chinese white poplar</name>
    <dbReference type="NCBI Taxonomy" id="118781"/>
    <lineage>
        <taxon>Eukaryota</taxon>
        <taxon>Viridiplantae</taxon>
        <taxon>Streptophyta</taxon>
        <taxon>Embryophyta</taxon>
        <taxon>Tracheophyta</taxon>
        <taxon>Spermatophyta</taxon>
        <taxon>Magnoliopsida</taxon>
        <taxon>eudicotyledons</taxon>
        <taxon>Gunneridae</taxon>
        <taxon>Pentapetalae</taxon>
        <taxon>rosids</taxon>
        <taxon>fabids</taxon>
        <taxon>Malpighiales</taxon>
        <taxon>Salicaceae</taxon>
        <taxon>Saliceae</taxon>
        <taxon>Populus</taxon>
    </lineage>
</organism>
<dbReference type="AlphaFoldDB" id="A0A8X8BZF1"/>
<evidence type="ECO:0000313" key="2">
    <source>
        <dbReference type="EMBL" id="KAG6742521.1"/>
    </source>
</evidence>
<comment type="caution">
    <text evidence="2">The sequence shown here is derived from an EMBL/GenBank/DDBJ whole genome shotgun (WGS) entry which is preliminary data.</text>
</comment>
<dbReference type="OrthoDB" id="851048at2759"/>
<dbReference type="EMBL" id="JAAWWB010000033">
    <property type="protein sequence ID" value="KAG6742521.1"/>
    <property type="molecule type" value="Genomic_DNA"/>
</dbReference>
<dbReference type="Proteomes" id="UP000886885">
    <property type="component" value="Chromosome 17A"/>
</dbReference>
<protein>
    <submittedName>
        <fullName evidence="2">Uncharacterized protein</fullName>
    </submittedName>
</protein>
<feature type="region of interest" description="Disordered" evidence="1">
    <location>
        <begin position="152"/>
        <end position="173"/>
    </location>
</feature>
<sequence>MQQQGQSLLDDGLSWMDGITGGEFFLSEETMVPSMLMPDAPVTGLGIEPTVQAFETDTNSITLHSIESRELMQAVTERGSCSKMPVDKSVPSSSNNEGINAASTALRGLEMEQEEQPLSDERGRKGFLIGGETELVEEPRAPVVLMPDEPETRQRTESFVVRGSSSKRPVHKRRPSFSSLEDLNYTRSKSKMIKEAWFYDLMIDNATSLSLCFITKVVFVSCQNMRSLCPSYVFGGFKELEILHLDGLIILETLFEVPSGLGCSAVFFNLREIVMHKCHGMKKIEVDPESLLNTVDNVP</sequence>
<proteinExistence type="predicted"/>
<feature type="region of interest" description="Disordered" evidence="1">
    <location>
        <begin position="79"/>
        <end position="99"/>
    </location>
</feature>